<proteinExistence type="predicted"/>
<protein>
    <submittedName>
        <fullName evidence="1">Uncharacterized protein</fullName>
    </submittedName>
</protein>
<dbReference type="Proteomes" id="UP000756921">
    <property type="component" value="Unassembled WGS sequence"/>
</dbReference>
<organism evidence="1 2">
    <name type="scientific">Paraphaeosphaeria minitans</name>
    <dbReference type="NCBI Taxonomy" id="565426"/>
    <lineage>
        <taxon>Eukaryota</taxon>
        <taxon>Fungi</taxon>
        <taxon>Dikarya</taxon>
        <taxon>Ascomycota</taxon>
        <taxon>Pezizomycotina</taxon>
        <taxon>Dothideomycetes</taxon>
        <taxon>Pleosporomycetidae</taxon>
        <taxon>Pleosporales</taxon>
        <taxon>Massarineae</taxon>
        <taxon>Didymosphaeriaceae</taxon>
        <taxon>Paraphaeosphaeria</taxon>
    </lineage>
</organism>
<name>A0A9P6KKS4_9PLEO</name>
<gene>
    <name evidence="1" type="ORF">PMIN01_12080</name>
</gene>
<comment type="caution">
    <text evidence="1">The sequence shown here is derived from an EMBL/GenBank/DDBJ whole genome shotgun (WGS) entry which is preliminary data.</text>
</comment>
<accession>A0A9P6KKS4</accession>
<sequence length="273" mass="30392">MRTGREHKAPIGNEPGQYYALMHVPVAVRGYRLPGLQLDTALRMEGDLFAIGIKWTSILGNFSSMNQRAFVEFRCFGNSALEVDAGSGGNHDAAADLERPTAGYRAVSRVRQHNVLETNGRATRGVAQERGQYPECFARKGCRAFPVAQASIHPALLPLMSNSRGLRRLCSVTFTERSLLRPALCHIESFSRSRRFYEGGTSASHTAGPETMDRYMRRYAFRNWGGAQFAEAAIKLHAFQDVNGEPRSASRTFRCFGPFPTEARPLPVQYTTQ</sequence>
<evidence type="ECO:0000313" key="1">
    <source>
        <dbReference type="EMBL" id="KAF9730147.1"/>
    </source>
</evidence>
<keyword evidence="2" id="KW-1185">Reference proteome</keyword>
<evidence type="ECO:0000313" key="2">
    <source>
        <dbReference type="Proteomes" id="UP000756921"/>
    </source>
</evidence>
<dbReference type="AlphaFoldDB" id="A0A9P6KKS4"/>
<dbReference type="EMBL" id="WJXW01000015">
    <property type="protein sequence ID" value="KAF9730147.1"/>
    <property type="molecule type" value="Genomic_DNA"/>
</dbReference>
<reference evidence="1" key="1">
    <citation type="journal article" date="2020" name="Mol. Plant Microbe Interact.">
        <title>Genome Sequence of the Biocontrol Agent Coniothyrium minitans strain Conio (IMI 134523).</title>
        <authorList>
            <person name="Patel D."/>
            <person name="Shittu T.A."/>
            <person name="Baroncelli R."/>
            <person name="Muthumeenakshi S."/>
            <person name="Osborne T.H."/>
            <person name="Janganan T.K."/>
            <person name="Sreenivasaprasad S."/>
        </authorList>
    </citation>
    <scope>NUCLEOTIDE SEQUENCE</scope>
    <source>
        <strain evidence="1">Conio</strain>
    </source>
</reference>